<evidence type="ECO:0000313" key="15">
    <source>
        <dbReference type="Proteomes" id="UP001201812"/>
    </source>
</evidence>
<name>A0AAD4R6A9_9BILA</name>
<keyword evidence="8 11" id="KW-1133">Transmembrane helix</keyword>
<evidence type="ECO:0000256" key="7">
    <source>
        <dbReference type="ARBA" id="ARBA00022833"/>
    </source>
</evidence>
<dbReference type="GO" id="GO:0008270">
    <property type="term" value="F:zinc ion binding"/>
    <property type="evidence" value="ECO:0007669"/>
    <property type="project" value="UniProtKB-KW"/>
</dbReference>
<evidence type="ECO:0000256" key="4">
    <source>
        <dbReference type="ARBA" id="ARBA00022723"/>
    </source>
</evidence>
<evidence type="ECO:0000256" key="11">
    <source>
        <dbReference type="SAM" id="Phobius"/>
    </source>
</evidence>
<keyword evidence="15" id="KW-1185">Reference proteome</keyword>
<dbReference type="EMBL" id="JAKKPZ010000017">
    <property type="protein sequence ID" value="KAI1712770.1"/>
    <property type="molecule type" value="Genomic_DNA"/>
</dbReference>
<dbReference type="PROSITE" id="PS50089">
    <property type="entry name" value="ZF_RING_2"/>
    <property type="match status" value="1"/>
</dbReference>
<evidence type="ECO:0000259" key="13">
    <source>
        <dbReference type="PROSITE" id="PS51292"/>
    </source>
</evidence>
<sequence>MTTPIHHQTSYMIVCRICYSGENSSLSKYGEPLISPCNCRGSVGLYHYSCLKKWLHASGKTVCEICQFPFNVKKTKPSVWSYLNDNSALERKLLCTDILYFAVVTFLAFLSAAVCVSLAMDFMYDYKNQGFSEPRTDISTGLVVLTFILLFAYSVWMVITISSHRKSFRNWRNSHVDVEITDRLNQNDSTLMSTRTTGYNYFL</sequence>
<dbReference type="InterPro" id="IPR001841">
    <property type="entry name" value="Znf_RING"/>
</dbReference>
<evidence type="ECO:0000259" key="12">
    <source>
        <dbReference type="PROSITE" id="PS50089"/>
    </source>
</evidence>
<dbReference type="PANTHER" id="PTHR46065">
    <property type="entry name" value="E3 UBIQUITIN-PROTEIN LIGASE MARCH 2/3 FAMILY MEMBER"/>
    <property type="match status" value="1"/>
</dbReference>
<evidence type="ECO:0000256" key="1">
    <source>
        <dbReference type="ARBA" id="ARBA00004141"/>
    </source>
</evidence>
<dbReference type="Gene3D" id="3.30.40.10">
    <property type="entry name" value="Zinc/RING finger domain, C3HC4 (zinc finger)"/>
    <property type="match status" value="1"/>
</dbReference>
<evidence type="ECO:0000256" key="9">
    <source>
        <dbReference type="ARBA" id="ARBA00023136"/>
    </source>
</evidence>
<feature type="domain" description="RING-type" evidence="12">
    <location>
        <begin position="15"/>
        <end position="67"/>
    </location>
</feature>
<dbReference type="PANTHER" id="PTHR46065:SF3">
    <property type="entry name" value="FI20425P1"/>
    <property type="match status" value="1"/>
</dbReference>
<dbReference type="InterPro" id="IPR011016">
    <property type="entry name" value="Znf_RING-CH"/>
</dbReference>
<dbReference type="InterPro" id="IPR013083">
    <property type="entry name" value="Znf_RING/FYVE/PHD"/>
</dbReference>
<keyword evidence="4" id="KW-0479">Metal-binding</keyword>
<dbReference type="SUPFAM" id="SSF57850">
    <property type="entry name" value="RING/U-box"/>
    <property type="match status" value="1"/>
</dbReference>
<dbReference type="GO" id="GO:0016567">
    <property type="term" value="P:protein ubiquitination"/>
    <property type="evidence" value="ECO:0007669"/>
    <property type="project" value="TreeGrafter"/>
</dbReference>
<evidence type="ECO:0000256" key="8">
    <source>
        <dbReference type="ARBA" id="ARBA00022989"/>
    </source>
</evidence>
<comment type="subcellular location">
    <subcellularLocation>
        <location evidence="1">Membrane</location>
        <topology evidence="1">Multi-pass membrane protein</topology>
    </subcellularLocation>
</comment>
<evidence type="ECO:0000256" key="6">
    <source>
        <dbReference type="ARBA" id="ARBA00022786"/>
    </source>
</evidence>
<organism evidence="14 15">
    <name type="scientific">Ditylenchus destructor</name>
    <dbReference type="NCBI Taxonomy" id="166010"/>
    <lineage>
        <taxon>Eukaryota</taxon>
        <taxon>Metazoa</taxon>
        <taxon>Ecdysozoa</taxon>
        <taxon>Nematoda</taxon>
        <taxon>Chromadorea</taxon>
        <taxon>Rhabditida</taxon>
        <taxon>Tylenchina</taxon>
        <taxon>Tylenchomorpha</taxon>
        <taxon>Sphaerularioidea</taxon>
        <taxon>Anguinidae</taxon>
        <taxon>Anguininae</taxon>
        <taxon>Ditylenchus</taxon>
    </lineage>
</organism>
<gene>
    <name evidence="14" type="ORF">DdX_09396</name>
</gene>
<dbReference type="GO" id="GO:0004842">
    <property type="term" value="F:ubiquitin-protein transferase activity"/>
    <property type="evidence" value="ECO:0007669"/>
    <property type="project" value="TreeGrafter"/>
</dbReference>
<reference evidence="14" key="1">
    <citation type="submission" date="2022-01" db="EMBL/GenBank/DDBJ databases">
        <title>Genome Sequence Resource for Two Populations of Ditylenchus destructor, the Migratory Endoparasitic Phytonematode.</title>
        <authorList>
            <person name="Zhang H."/>
            <person name="Lin R."/>
            <person name="Xie B."/>
        </authorList>
    </citation>
    <scope>NUCLEOTIDE SEQUENCE</scope>
    <source>
        <strain evidence="14">BazhouSP</strain>
    </source>
</reference>
<keyword evidence="7" id="KW-0862">Zinc</keyword>
<dbReference type="PROSITE" id="PS51292">
    <property type="entry name" value="ZF_RING_CH"/>
    <property type="match status" value="1"/>
</dbReference>
<feature type="transmembrane region" description="Helical" evidence="11">
    <location>
        <begin position="140"/>
        <end position="162"/>
    </location>
</feature>
<protein>
    <submittedName>
        <fullName evidence="14">RING-variant domain-containing protein</fullName>
    </submittedName>
</protein>
<comment type="caution">
    <text evidence="14">The sequence shown here is derived from an EMBL/GenBank/DDBJ whole genome shotgun (WGS) entry which is preliminary data.</text>
</comment>
<evidence type="ECO:0000256" key="2">
    <source>
        <dbReference type="ARBA" id="ARBA00022679"/>
    </source>
</evidence>
<evidence type="ECO:0000313" key="14">
    <source>
        <dbReference type="EMBL" id="KAI1712770.1"/>
    </source>
</evidence>
<proteinExistence type="predicted"/>
<dbReference type="Proteomes" id="UP001201812">
    <property type="component" value="Unassembled WGS sequence"/>
</dbReference>
<evidence type="ECO:0000256" key="10">
    <source>
        <dbReference type="PROSITE-ProRule" id="PRU00175"/>
    </source>
</evidence>
<feature type="domain" description="RING-CH-type" evidence="13">
    <location>
        <begin position="7"/>
        <end position="73"/>
    </location>
</feature>
<dbReference type="SMART" id="SM00744">
    <property type="entry name" value="RINGv"/>
    <property type="match status" value="1"/>
</dbReference>
<keyword evidence="9 11" id="KW-0472">Membrane</keyword>
<feature type="transmembrane region" description="Helical" evidence="11">
    <location>
        <begin position="98"/>
        <end position="120"/>
    </location>
</feature>
<dbReference type="GO" id="GO:0016020">
    <property type="term" value="C:membrane"/>
    <property type="evidence" value="ECO:0007669"/>
    <property type="project" value="UniProtKB-SubCell"/>
</dbReference>
<keyword evidence="2" id="KW-0808">Transferase</keyword>
<accession>A0AAD4R6A9</accession>
<keyword evidence="6" id="KW-0833">Ubl conjugation pathway</keyword>
<dbReference type="Pfam" id="PF12906">
    <property type="entry name" value="RINGv"/>
    <property type="match status" value="1"/>
</dbReference>
<dbReference type="AlphaFoldDB" id="A0AAD4R6A9"/>
<keyword evidence="5 10" id="KW-0863">Zinc-finger</keyword>
<evidence type="ECO:0000256" key="3">
    <source>
        <dbReference type="ARBA" id="ARBA00022692"/>
    </source>
</evidence>
<keyword evidence="3 11" id="KW-0812">Transmembrane</keyword>
<evidence type="ECO:0000256" key="5">
    <source>
        <dbReference type="ARBA" id="ARBA00022771"/>
    </source>
</evidence>